<dbReference type="AlphaFoldDB" id="A0AAD7DA12"/>
<keyword evidence="2" id="KW-1185">Reference proteome</keyword>
<dbReference type="InterPro" id="IPR032675">
    <property type="entry name" value="LRR_dom_sf"/>
</dbReference>
<dbReference type="Gene3D" id="3.80.10.10">
    <property type="entry name" value="Ribonuclease Inhibitor"/>
    <property type="match status" value="1"/>
</dbReference>
<proteinExistence type="predicted"/>
<evidence type="ECO:0000313" key="2">
    <source>
        <dbReference type="Proteomes" id="UP001221757"/>
    </source>
</evidence>
<protein>
    <recommendedName>
        <fullName evidence="3">F-box domain-containing protein</fullName>
    </recommendedName>
</protein>
<sequence>MPPEVTPDVQLTEQLAQLSLRLSNARDTLAAHMDSIAYGRQVPVEAPLLLCQICSAWRRVALVTPGLWCSLAWKALLDSWLGRSGKSPISLSIAGSRNTAYQYFNDHIAKLFLQHSDRWRCLRLDDVPPTSRVRLLNTYMPLLETLEISGGGMSIFSADAPRLRKFCVLDADTDPASIHLPWERLASFRASAHIFKLDKCFTLLAKCRNLTRCTVQLSAASWNQTLVPLRMARLRTLTLVGAFGESDAGAAFFANIELPALDTLVLIDNVRPGSEFALGPHSAFGALARKSNLRSLRLVGGKALDSGLFDAVVAIPSLREVVVTISGSNVSKRLPRPVQEALDMRK</sequence>
<evidence type="ECO:0008006" key="3">
    <source>
        <dbReference type="Google" id="ProtNLM"/>
    </source>
</evidence>
<dbReference type="EMBL" id="JARKIE010000095">
    <property type="protein sequence ID" value="KAJ7686549.1"/>
    <property type="molecule type" value="Genomic_DNA"/>
</dbReference>
<comment type="caution">
    <text evidence="1">The sequence shown here is derived from an EMBL/GenBank/DDBJ whole genome shotgun (WGS) entry which is preliminary data.</text>
</comment>
<dbReference type="Proteomes" id="UP001221757">
    <property type="component" value="Unassembled WGS sequence"/>
</dbReference>
<accession>A0AAD7DA12</accession>
<gene>
    <name evidence="1" type="ORF">B0H17DRAFT_1071940</name>
</gene>
<reference evidence="1" key="1">
    <citation type="submission" date="2023-03" db="EMBL/GenBank/DDBJ databases">
        <title>Massive genome expansion in bonnet fungi (Mycena s.s.) driven by repeated elements and novel gene families across ecological guilds.</title>
        <authorList>
            <consortium name="Lawrence Berkeley National Laboratory"/>
            <person name="Harder C.B."/>
            <person name="Miyauchi S."/>
            <person name="Viragh M."/>
            <person name="Kuo A."/>
            <person name="Thoen E."/>
            <person name="Andreopoulos B."/>
            <person name="Lu D."/>
            <person name="Skrede I."/>
            <person name="Drula E."/>
            <person name="Henrissat B."/>
            <person name="Morin E."/>
            <person name="Kohler A."/>
            <person name="Barry K."/>
            <person name="LaButti K."/>
            <person name="Morin E."/>
            <person name="Salamov A."/>
            <person name="Lipzen A."/>
            <person name="Mereny Z."/>
            <person name="Hegedus B."/>
            <person name="Baldrian P."/>
            <person name="Stursova M."/>
            <person name="Weitz H."/>
            <person name="Taylor A."/>
            <person name="Grigoriev I.V."/>
            <person name="Nagy L.G."/>
            <person name="Martin F."/>
            <person name="Kauserud H."/>
        </authorList>
    </citation>
    <scope>NUCLEOTIDE SEQUENCE</scope>
    <source>
        <strain evidence="1">CBHHK067</strain>
    </source>
</reference>
<name>A0AAD7DA12_MYCRO</name>
<organism evidence="1 2">
    <name type="scientific">Mycena rosella</name>
    <name type="common">Pink bonnet</name>
    <name type="synonym">Agaricus rosellus</name>
    <dbReference type="NCBI Taxonomy" id="1033263"/>
    <lineage>
        <taxon>Eukaryota</taxon>
        <taxon>Fungi</taxon>
        <taxon>Dikarya</taxon>
        <taxon>Basidiomycota</taxon>
        <taxon>Agaricomycotina</taxon>
        <taxon>Agaricomycetes</taxon>
        <taxon>Agaricomycetidae</taxon>
        <taxon>Agaricales</taxon>
        <taxon>Marasmiineae</taxon>
        <taxon>Mycenaceae</taxon>
        <taxon>Mycena</taxon>
    </lineage>
</organism>
<evidence type="ECO:0000313" key="1">
    <source>
        <dbReference type="EMBL" id="KAJ7686549.1"/>
    </source>
</evidence>